<evidence type="ECO:0000259" key="2">
    <source>
        <dbReference type="Pfam" id="PF01557"/>
    </source>
</evidence>
<dbReference type="InterPro" id="IPR011234">
    <property type="entry name" value="Fumarylacetoacetase-like_C"/>
</dbReference>
<dbReference type="GO" id="GO:0018773">
    <property type="term" value="F:acetylpyruvate hydrolase activity"/>
    <property type="evidence" value="ECO:0007669"/>
    <property type="project" value="TreeGrafter"/>
</dbReference>
<dbReference type="PANTHER" id="PTHR11820:SF90">
    <property type="entry name" value="FLUTATHIONE S-TRANSFERASE"/>
    <property type="match status" value="1"/>
</dbReference>
<dbReference type="STRING" id="365044.Pnap_0842"/>
<dbReference type="EMBL" id="CP000529">
    <property type="protein sequence ID" value="ABM36159.1"/>
    <property type="molecule type" value="Genomic_DNA"/>
</dbReference>
<evidence type="ECO:0000256" key="1">
    <source>
        <dbReference type="ARBA" id="ARBA00022723"/>
    </source>
</evidence>
<dbReference type="KEGG" id="pna:Pnap_0842"/>
<dbReference type="GO" id="GO:0046872">
    <property type="term" value="F:metal ion binding"/>
    <property type="evidence" value="ECO:0007669"/>
    <property type="project" value="UniProtKB-KW"/>
</dbReference>
<dbReference type="Gene3D" id="3.90.850.10">
    <property type="entry name" value="Fumarylacetoacetase-like, C-terminal domain"/>
    <property type="match status" value="1"/>
</dbReference>
<reference evidence="4" key="1">
    <citation type="journal article" date="2009" name="Environ. Microbiol.">
        <title>The genome of Polaromonas naphthalenivorans strain CJ2, isolated from coal tar-contaminated sediment, reveals physiological and metabolic versatility and evolution through extensive horizontal gene transfer.</title>
        <authorList>
            <person name="Yagi J.M."/>
            <person name="Sims D."/>
            <person name="Brettin T."/>
            <person name="Bruce D."/>
            <person name="Madsen E.L."/>
        </authorList>
    </citation>
    <scope>NUCLEOTIDE SEQUENCE [LARGE SCALE GENOMIC DNA]</scope>
    <source>
        <strain evidence="4">CJ2</strain>
    </source>
</reference>
<evidence type="ECO:0000313" key="3">
    <source>
        <dbReference type="EMBL" id="ABM36159.1"/>
    </source>
</evidence>
<gene>
    <name evidence="3" type="ordered locus">Pnap_0842</name>
</gene>
<protein>
    <submittedName>
        <fullName evidence="3">Fumarylacetoacetate (FAA) hydrolase</fullName>
    </submittedName>
</protein>
<dbReference type="AlphaFoldDB" id="A1VKI1"/>
<accession>A1VKI1</accession>
<keyword evidence="1" id="KW-0479">Metal-binding</keyword>
<dbReference type="HOGENOM" id="CLU_028458_5_1_4"/>
<keyword evidence="4" id="KW-1185">Reference proteome</keyword>
<dbReference type="Proteomes" id="UP000000644">
    <property type="component" value="Chromosome"/>
</dbReference>
<dbReference type="Pfam" id="PF01557">
    <property type="entry name" value="FAA_hydrolase"/>
    <property type="match status" value="1"/>
</dbReference>
<dbReference type="SUPFAM" id="SSF56529">
    <property type="entry name" value="FAH"/>
    <property type="match status" value="1"/>
</dbReference>
<dbReference type="eggNOG" id="COG0179">
    <property type="taxonomic scope" value="Bacteria"/>
</dbReference>
<evidence type="ECO:0000313" key="4">
    <source>
        <dbReference type="Proteomes" id="UP000000644"/>
    </source>
</evidence>
<dbReference type="PANTHER" id="PTHR11820">
    <property type="entry name" value="ACYLPYRUVASE"/>
    <property type="match status" value="1"/>
</dbReference>
<feature type="domain" description="Fumarylacetoacetase-like C-terminal" evidence="2">
    <location>
        <begin position="31"/>
        <end position="229"/>
    </location>
</feature>
<organism evidence="3 4">
    <name type="scientific">Polaromonas naphthalenivorans (strain CJ2)</name>
    <dbReference type="NCBI Taxonomy" id="365044"/>
    <lineage>
        <taxon>Bacteria</taxon>
        <taxon>Pseudomonadati</taxon>
        <taxon>Pseudomonadota</taxon>
        <taxon>Betaproteobacteria</taxon>
        <taxon>Burkholderiales</taxon>
        <taxon>Comamonadaceae</taxon>
        <taxon>Polaromonas</taxon>
    </lineage>
</organism>
<proteinExistence type="predicted"/>
<keyword evidence="3" id="KW-0378">Hydrolase</keyword>
<sequence>MTAMTDFVFPAPAPATVAVAGSTAVFPVGRVFCIGRNYRWSQDEAMPQEMPAWFMKPANAVVHAHGVLPYPPATGDFCHEIELVVAIGRGGRDIAPAQVEPHHIWGYAAGLDLTRRDLQQQAKRAGGPWEAAKAFDHSAPCTPLVPAAACGHPRQGAVWLTVNGIERQRADVSGLLWPVAELVAMLSRSVTLMPGDLIYTGTPAGVGPLQPGDVVQGGVAGVGQFSMTVGSTRHADSIPMTGDSL</sequence>
<name>A1VKI1_POLNA</name>
<dbReference type="InterPro" id="IPR036663">
    <property type="entry name" value="Fumarylacetoacetase_C_sf"/>
</dbReference>